<evidence type="ECO:0000313" key="9">
    <source>
        <dbReference type="Proteomes" id="UP000554286"/>
    </source>
</evidence>
<gene>
    <name evidence="8" type="ORF">GGD89_003338</name>
</gene>
<dbReference type="PANTHER" id="PTHR30349">
    <property type="entry name" value="PHAGE INTEGRASE-RELATED"/>
    <property type="match status" value="1"/>
</dbReference>
<keyword evidence="3 5" id="KW-0238">DNA-binding</keyword>
<protein>
    <submittedName>
        <fullName evidence="8">Integrase</fullName>
    </submittedName>
</protein>
<evidence type="ECO:0000259" key="7">
    <source>
        <dbReference type="PROSITE" id="PS51900"/>
    </source>
</evidence>
<dbReference type="SUPFAM" id="SSF56349">
    <property type="entry name" value="DNA breaking-rejoining enzymes"/>
    <property type="match status" value="1"/>
</dbReference>
<keyword evidence="9" id="KW-1185">Reference proteome</keyword>
<dbReference type="InterPro" id="IPR013762">
    <property type="entry name" value="Integrase-like_cat_sf"/>
</dbReference>
<dbReference type="EMBL" id="JACIGK010000032">
    <property type="protein sequence ID" value="MBB4267691.1"/>
    <property type="molecule type" value="Genomic_DNA"/>
</dbReference>
<sequence length="365" mass="40874">MTPVPLAYLQVYTSRGKVYAYYRRGKRRVRITDVDGKPVVPGDAAFVAAYQRIHQTFEDQGRTERRPAAVGTLAHLIDHYRESADFKSKAPKTRKDYTGYLDLLKQNHGHLPIKTMPREFVLALRDKYANTPRKANYILQILRLLFSYAVDRSSTFGVTVNPAARPRRFKSGDGHRPWEESEVALFRARWPLGSWERIAFELALNTAQRGGDVLATTWGHVEGGAVRVHQQKTGAHLGLPVSRDLAAALDAWRQTRSGGEPDRESRILGTITVDRFRHRMAASYKAAKVSDVTTHGLRYTAATRVYELLGDWEGVAAITGHATMQMAMKYSAQRRAARLAIDCLDAATSEQNVRNEKNGNGPASV</sequence>
<evidence type="ECO:0000256" key="2">
    <source>
        <dbReference type="ARBA" id="ARBA00022908"/>
    </source>
</evidence>
<dbReference type="InterPro" id="IPR002104">
    <property type="entry name" value="Integrase_catalytic"/>
</dbReference>
<evidence type="ECO:0000313" key="8">
    <source>
        <dbReference type="EMBL" id="MBB4267691.1"/>
    </source>
</evidence>
<dbReference type="InterPro" id="IPR044068">
    <property type="entry name" value="CB"/>
</dbReference>
<dbReference type="Proteomes" id="UP000554286">
    <property type="component" value="Unassembled WGS sequence"/>
</dbReference>
<keyword evidence="2" id="KW-0229">DNA integration</keyword>
<accession>A0A7W6RGR8</accession>
<dbReference type="InterPro" id="IPR011010">
    <property type="entry name" value="DNA_brk_join_enz"/>
</dbReference>
<dbReference type="Gene3D" id="1.10.443.10">
    <property type="entry name" value="Intergrase catalytic core"/>
    <property type="match status" value="1"/>
</dbReference>
<dbReference type="Gene3D" id="1.10.150.130">
    <property type="match status" value="1"/>
</dbReference>
<name>A0A7W6RGR8_9PROT</name>
<evidence type="ECO:0000256" key="5">
    <source>
        <dbReference type="PROSITE-ProRule" id="PRU01248"/>
    </source>
</evidence>
<dbReference type="InterPro" id="IPR050090">
    <property type="entry name" value="Tyrosine_recombinase_XerCD"/>
</dbReference>
<comment type="similarity">
    <text evidence="1">Belongs to the 'phage' integrase family.</text>
</comment>
<proteinExistence type="inferred from homology"/>
<dbReference type="GO" id="GO:0015074">
    <property type="term" value="P:DNA integration"/>
    <property type="evidence" value="ECO:0007669"/>
    <property type="project" value="UniProtKB-KW"/>
</dbReference>
<dbReference type="GO" id="GO:0003677">
    <property type="term" value="F:DNA binding"/>
    <property type="evidence" value="ECO:0007669"/>
    <property type="project" value="UniProtKB-UniRule"/>
</dbReference>
<evidence type="ECO:0000256" key="3">
    <source>
        <dbReference type="ARBA" id="ARBA00023125"/>
    </source>
</evidence>
<evidence type="ECO:0000259" key="6">
    <source>
        <dbReference type="PROSITE" id="PS51898"/>
    </source>
</evidence>
<keyword evidence="4" id="KW-0233">DNA recombination</keyword>
<feature type="domain" description="Core-binding (CB)" evidence="7">
    <location>
        <begin position="71"/>
        <end position="150"/>
    </location>
</feature>
<dbReference type="RefSeq" id="WP_184047520.1">
    <property type="nucleotide sequence ID" value="NZ_JACIGK010000032.1"/>
</dbReference>
<evidence type="ECO:0000256" key="4">
    <source>
        <dbReference type="ARBA" id="ARBA00023172"/>
    </source>
</evidence>
<reference evidence="8 9" key="1">
    <citation type="submission" date="2020-08" db="EMBL/GenBank/DDBJ databases">
        <title>Genome sequencing of Purple Non-Sulfur Bacteria from various extreme environments.</title>
        <authorList>
            <person name="Mayer M."/>
        </authorList>
    </citation>
    <scope>NUCLEOTIDE SEQUENCE [LARGE SCALE GENOMIC DNA]</scope>
    <source>
        <strain evidence="8 9">JA131</strain>
    </source>
</reference>
<organism evidence="8 9">
    <name type="scientific">Roseospira visakhapatnamensis</name>
    <dbReference type="NCBI Taxonomy" id="390880"/>
    <lineage>
        <taxon>Bacteria</taxon>
        <taxon>Pseudomonadati</taxon>
        <taxon>Pseudomonadota</taxon>
        <taxon>Alphaproteobacteria</taxon>
        <taxon>Rhodospirillales</taxon>
        <taxon>Rhodospirillaceae</taxon>
        <taxon>Roseospira</taxon>
    </lineage>
</organism>
<dbReference type="GO" id="GO:0006310">
    <property type="term" value="P:DNA recombination"/>
    <property type="evidence" value="ECO:0007669"/>
    <property type="project" value="UniProtKB-KW"/>
</dbReference>
<dbReference type="PROSITE" id="PS51898">
    <property type="entry name" value="TYR_RECOMBINASE"/>
    <property type="match status" value="1"/>
</dbReference>
<dbReference type="PROSITE" id="PS51900">
    <property type="entry name" value="CB"/>
    <property type="match status" value="1"/>
</dbReference>
<comment type="caution">
    <text evidence="8">The sequence shown here is derived from an EMBL/GenBank/DDBJ whole genome shotgun (WGS) entry which is preliminary data.</text>
</comment>
<dbReference type="Pfam" id="PF00589">
    <property type="entry name" value="Phage_integrase"/>
    <property type="match status" value="1"/>
</dbReference>
<dbReference type="AlphaFoldDB" id="A0A7W6RGR8"/>
<dbReference type="PANTHER" id="PTHR30349:SF64">
    <property type="entry name" value="PROPHAGE INTEGRASE INTD-RELATED"/>
    <property type="match status" value="1"/>
</dbReference>
<feature type="domain" description="Tyr recombinase" evidence="6">
    <location>
        <begin position="173"/>
        <end position="344"/>
    </location>
</feature>
<dbReference type="InterPro" id="IPR010998">
    <property type="entry name" value="Integrase_recombinase_N"/>
</dbReference>
<evidence type="ECO:0000256" key="1">
    <source>
        <dbReference type="ARBA" id="ARBA00008857"/>
    </source>
</evidence>